<evidence type="ECO:0000313" key="1">
    <source>
        <dbReference type="EMBL" id="KAH6945358.1"/>
    </source>
</evidence>
<gene>
    <name evidence="1" type="ORF">HPB50_008010</name>
</gene>
<reference evidence="1" key="1">
    <citation type="submission" date="2020-05" db="EMBL/GenBank/DDBJ databases">
        <title>Large-scale comparative analyses of tick genomes elucidate their genetic diversity and vector capacities.</title>
        <authorList>
            <person name="Jia N."/>
            <person name="Wang J."/>
            <person name="Shi W."/>
            <person name="Du L."/>
            <person name="Sun Y."/>
            <person name="Zhan W."/>
            <person name="Jiang J."/>
            <person name="Wang Q."/>
            <person name="Zhang B."/>
            <person name="Ji P."/>
            <person name="Sakyi L.B."/>
            <person name="Cui X."/>
            <person name="Yuan T."/>
            <person name="Jiang B."/>
            <person name="Yang W."/>
            <person name="Lam T.T.-Y."/>
            <person name="Chang Q."/>
            <person name="Ding S."/>
            <person name="Wang X."/>
            <person name="Zhu J."/>
            <person name="Ruan X."/>
            <person name="Zhao L."/>
            <person name="Wei J."/>
            <person name="Que T."/>
            <person name="Du C."/>
            <person name="Cheng J."/>
            <person name="Dai P."/>
            <person name="Han X."/>
            <person name="Huang E."/>
            <person name="Gao Y."/>
            <person name="Liu J."/>
            <person name="Shao H."/>
            <person name="Ye R."/>
            <person name="Li L."/>
            <person name="Wei W."/>
            <person name="Wang X."/>
            <person name="Wang C."/>
            <person name="Yang T."/>
            <person name="Huo Q."/>
            <person name="Li W."/>
            <person name="Guo W."/>
            <person name="Chen H."/>
            <person name="Zhou L."/>
            <person name="Ni X."/>
            <person name="Tian J."/>
            <person name="Zhou Y."/>
            <person name="Sheng Y."/>
            <person name="Liu T."/>
            <person name="Pan Y."/>
            <person name="Xia L."/>
            <person name="Li J."/>
            <person name="Zhao F."/>
            <person name="Cao W."/>
        </authorList>
    </citation>
    <scope>NUCLEOTIDE SEQUENCE</scope>
    <source>
        <strain evidence="1">Hyas-2018</strain>
    </source>
</reference>
<dbReference type="Proteomes" id="UP000821845">
    <property type="component" value="Chromosome 1"/>
</dbReference>
<name>A0ACB7TE62_HYAAI</name>
<comment type="caution">
    <text evidence="1">The sequence shown here is derived from an EMBL/GenBank/DDBJ whole genome shotgun (WGS) entry which is preliminary data.</text>
</comment>
<keyword evidence="2" id="KW-1185">Reference proteome</keyword>
<protein>
    <submittedName>
        <fullName evidence="1">Uncharacterized protein</fullName>
    </submittedName>
</protein>
<organism evidence="1 2">
    <name type="scientific">Hyalomma asiaticum</name>
    <name type="common">Tick</name>
    <dbReference type="NCBI Taxonomy" id="266040"/>
    <lineage>
        <taxon>Eukaryota</taxon>
        <taxon>Metazoa</taxon>
        <taxon>Ecdysozoa</taxon>
        <taxon>Arthropoda</taxon>
        <taxon>Chelicerata</taxon>
        <taxon>Arachnida</taxon>
        <taxon>Acari</taxon>
        <taxon>Parasitiformes</taxon>
        <taxon>Ixodida</taxon>
        <taxon>Ixodoidea</taxon>
        <taxon>Ixodidae</taxon>
        <taxon>Hyalomminae</taxon>
        <taxon>Hyalomma</taxon>
    </lineage>
</organism>
<evidence type="ECO:0000313" key="2">
    <source>
        <dbReference type="Proteomes" id="UP000821845"/>
    </source>
</evidence>
<sequence length="387" mass="41282">MDPTTMTDIQVQQESTSRSRICTVIAVMACIVMGCFLLLGFSLKRNDELVAILDQYREYLNQQSVQNPPAAAAVPLSSKEPVHVKRPVHRANSTHPDEVQVVYLSAPSSTSGVPRHRGKSADTTPSDRYASAVLLNLSNAARMQQQQLANDSDFLLTVDNASSVTQLAAVDKAVQLVSENASGPEVLVNRVDSFKSDNTSYVEGNDTVVGAAMHQVSIGVTSATSSLSASPSTKNSLLGKVLQTALTGDTHSTTGHDEGDKDASNSDAEEELDAALVTEGNSNGSNVPLVSLPGAVLSNMVVVIVATFFAAWTPYAVLCLWAVFGKASTVPHLVAVVPPLFCKTASAINPFIYFVSNPRIRADIYALLTCRCKTLGRRSCSIEEDYC</sequence>
<dbReference type="EMBL" id="CM023481">
    <property type="protein sequence ID" value="KAH6945358.1"/>
    <property type="molecule type" value="Genomic_DNA"/>
</dbReference>
<proteinExistence type="predicted"/>
<accession>A0ACB7TE62</accession>